<feature type="compositionally biased region" description="Low complexity" evidence="9">
    <location>
        <begin position="79"/>
        <end position="90"/>
    </location>
</feature>
<gene>
    <name evidence="12" type="ORF">niasHT_018764</name>
</gene>
<evidence type="ECO:0000256" key="5">
    <source>
        <dbReference type="ARBA" id="ARBA00022833"/>
    </source>
</evidence>
<dbReference type="CDD" id="cd16448">
    <property type="entry name" value="RING-H2"/>
    <property type="match status" value="1"/>
</dbReference>
<evidence type="ECO:0000256" key="9">
    <source>
        <dbReference type="SAM" id="MobiDB-lite"/>
    </source>
</evidence>
<dbReference type="GO" id="GO:0016020">
    <property type="term" value="C:membrane"/>
    <property type="evidence" value="ECO:0007669"/>
    <property type="project" value="UniProtKB-SubCell"/>
</dbReference>
<dbReference type="AlphaFoldDB" id="A0ABD2LB48"/>
<feature type="compositionally biased region" description="Polar residues" evidence="9">
    <location>
        <begin position="60"/>
        <end position="78"/>
    </location>
</feature>
<comment type="subcellular location">
    <subcellularLocation>
        <location evidence="1">Membrane</location>
    </subcellularLocation>
</comment>
<feature type="compositionally biased region" description="Basic and acidic residues" evidence="9">
    <location>
        <begin position="201"/>
        <end position="213"/>
    </location>
</feature>
<keyword evidence="5" id="KW-0862">Zinc</keyword>
<evidence type="ECO:0000313" key="13">
    <source>
        <dbReference type="Proteomes" id="UP001620626"/>
    </source>
</evidence>
<organism evidence="12 13">
    <name type="scientific">Heterodera trifolii</name>
    <dbReference type="NCBI Taxonomy" id="157864"/>
    <lineage>
        <taxon>Eukaryota</taxon>
        <taxon>Metazoa</taxon>
        <taxon>Ecdysozoa</taxon>
        <taxon>Nematoda</taxon>
        <taxon>Chromadorea</taxon>
        <taxon>Rhabditida</taxon>
        <taxon>Tylenchina</taxon>
        <taxon>Tylenchomorpha</taxon>
        <taxon>Tylenchoidea</taxon>
        <taxon>Heteroderidae</taxon>
        <taxon>Heteroderinae</taxon>
        <taxon>Heterodera</taxon>
    </lineage>
</organism>
<dbReference type="Pfam" id="PF13639">
    <property type="entry name" value="zf-RING_2"/>
    <property type="match status" value="1"/>
</dbReference>
<keyword evidence="10" id="KW-0732">Signal</keyword>
<proteinExistence type="predicted"/>
<feature type="compositionally biased region" description="Basic and acidic residues" evidence="9">
    <location>
        <begin position="141"/>
        <end position="151"/>
    </location>
</feature>
<keyword evidence="13" id="KW-1185">Reference proteome</keyword>
<keyword evidence="6" id="KW-1133">Transmembrane helix</keyword>
<sequence length="462" mass="51252">MNILLRFILLISVLALFGDCMDQKGNEKAAEQNQAQSRLSNVAFRGNHVLVIQDKEKNVQKVQTSNGPASARCQNEAISSPKKPSPNGKSINTFGLNLAKHYSSSVIKAHVGEEAQSSNGPKMNRNKCEKNEENAQTPKDPTSETHEKLAKEITVQKAETSKDPTSAGDQNEAIAKKPSPKAKSESDFGQTLANALQSSVMKDKNVQKAETSKDPPTSAGGQNEAIAKKPSPKAKSENDFGRNLAKAYSSPLTKASKLGEEAQSLTDPTMNDKLCHRFHWKCAKSVDGLLLIDLRCPICREEVDGKNLFNQAWFVRARQYEAQTRMAIGLSRFSVKIGEKPQSPTDPEKKKNYNCIICLGRTLDGVEYSNCKHLFHRKCIDELFKMGSDKCPICHEGVASTYKLTEQNQALARPYYGLSRFSAKEVDWAFQDYGKGSEIGKTKAKPRHSNDDITDHFYERSF</sequence>
<keyword evidence="4 8" id="KW-0863">Zinc-finger</keyword>
<dbReference type="GO" id="GO:0008270">
    <property type="term" value="F:zinc ion binding"/>
    <property type="evidence" value="ECO:0007669"/>
    <property type="project" value="UniProtKB-KW"/>
</dbReference>
<dbReference type="PANTHER" id="PTHR46539">
    <property type="entry name" value="E3 UBIQUITIN-PROTEIN LIGASE ATL42"/>
    <property type="match status" value="1"/>
</dbReference>
<evidence type="ECO:0000256" key="1">
    <source>
        <dbReference type="ARBA" id="ARBA00004370"/>
    </source>
</evidence>
<dbReference type="SMART" id="SM00184">
    <property type="entry name" value="RING"/>
    <property type="match status" value="1"/>
</dbReference>
<keyword evidence="3" id="KW-0479">Metal-binding</keyword>
<keyword evidence="7" id="KW-0472">Membrane</keyword>
<evidence type="ECO:0000256" key="8">
    <source>
        <dbReference type="PROSITE-ProRule" id="PRU00175"/>
    </source>
</evidence>
<evidence type="ECO:0000256" key="6">
    <source>
        <dbReference type="ARBA" id="ARBA00022989"/>
    </source>
</evidence>
<keyword evidence="2" id="KW-0812">Transmembrane</keyword>
<accession>A0ABD2LB48</accession>
<evidence type="ECO:0000256" key="3">
    <source>
        <dbReference type="ARBA" id="ARBA00022723"/>
    </source>
</evidence>
<feature type="region of interest" description="Disordered" evidence="9">
    <location>
        <begin position="111"/>
        <end position="239"/>
    </location>
</feature>
<feature type="region of interest" description="Disordered" evidence="9">
    <location>
        <begin position="57"/>
        <end position="92"/>
    </location>
</feature>
<name>A0ABD2LB48_9BILA</name>
<dbReference type="EMBL" id="JBICBT010000474">
    <property type="protein sequence ID" value="KAL3112384.1"/>
    <property type="molecule type" value="Genomic_DNA"/>
</dbReference>
<dbReference type="InterPro" id="IPR001841">
    <property type="entry name" value="Znf_RING"/>
</dbReference>
<reference evidence="12 13" key="1">
    <citation type="submission" date="2024-10" db="EMBL/GenBank/DDBJ databases">
        <authorList>
            <person name="Kim D."/>
        </authorList>
    </citation>
    <scope>NUCLEOTIDE SEQUENCE [LARGE SCALE GENOMIC DNA]</scope>
    <source>
        <strain evidence="12">BH-2024</strain>
    </source>
</reference>
<evidence type="ECO:0000256" key="10">
    <source>
        <dbReference type="SAM" id="SignalP"/>
    </source>
</evidence>
<evidence type="ECO:0000256" key="2">
    <source>
        <dbReference type="ARBA" id="ARBA00022692"/>
    </source>
</evidence>
<comment type="caution">
    <text evidence="12">The sequence shown here is derived from an EMBL/GenBank/DDBJ whole genome shotgun (WGS) entry which is preliminary data.</text>
</comment>
<protein>
    <recommendedName>
        <fullName evidence="11">RING-type domain-containing protein</fullName>
    </recommendedName>
</protein>
<feature type="chain" id="PRO_5044740666" description="RING-type domain-containing protein" evidence="10">
    <location>
        <begin position="19"/>
        <end position="462"/>
    </location>
</feature>
<feature type="compositionally biased region" description="Polar residues" evidence="9">
    <location>
        <begin position="187"/>
        <end position="200"/>
    </location>
</feature>
<dbReference type="PANTHER" id="PTHR46539:SF1">
    <property type="entry name" value="E3 UBIQUITIN-PROTEIN LIGASE ATL42"/>
    <property type="match status" value="1"/>
</dbReference>
<evidence type="ECO:0000256" key="4">
    <source>
        <dbReference type="ARBA" id="ARBA00022771"/>
    </source>
</evidence>
<dbReference type="Gene3D" id="3.30.40.10">
    <property type="entry name" value="Zinc/RING finger domain, C3HC4 (zinc finger)"/>
    <property type="match status" value="1"/>
</dbReference>
<dbReference type="InterPro" id="IPR013083">
    <property type="entry name" value="Znf_RING/FYVE/PHD"/>
</dbReference>
<evidence type="ECO:0000259" key="11">
    <source>
        <dbReference type="PROSITE" id="PS50089"/>
    </source>
</evidence>
<feature type="signal peptide" evidence="10">
    <location>
        <begin position="1"/>
        <end position="18"/>
    </location>
</feature>
<evidence type="ECO:0000313" key="12">
    <source>
        <dbReference type="EMBL" id="KAL3112384.1"/>
    </source>
</evidence>
<dbReference type="Proteomes" id="UP001620626">
    <property type="component" value="Unassembled WGS sequence"/>
</dbReference>
<dbReference type="SUPFAM" id="SSF57850">
    <property type="entry name" value="RING/U-box"/>
    <property type="match status" value="1"/>
</dbReference>
<dbReference type="PROSITE" id="PS50089">
    <property type="entry name" value="ZF_RING_2"/>
    <property type="match status" value="1"/>
</dbReference>
<feature type="domain" description="RING-type" evidence="11">
    <location>
        <begin position="355"/>
        <end position="395"/>
    </location>
</feature>
<evidence type="ECO:0000256" key="7">
    <source>
        <dbReference type="ARBA" id="ARBA00023136"/>
    </source>
</evidence>